<dbReference type="Proteomes" id="UP001473302">
    <property type="component" value="Unassembled WGS sequence"/>
</dbReference>
<proteinExistence type="predicted"/>
<dbReference type="InterPro" id="IPR016197">
    <property type="entry name" value="Chromo-like_dom_sf"/>
</dbReference>
<protein>
    <recommendedName>
        <fullName evidence="3">Chromo domain-containing protein</fullName>
    </recommendedName>
</protein>
<dbReference type="SUPFAM" id="SSF54160">
    <property type="entry name" value="Chromo domain-like"/>
    <property type="match status" value="1"/>
</dbReference>
<accession>A0ABP9Z9G3</accession>
<evidence type="ECO:0008006" key="3">
    <source>
        <dbReference type="Google" id="ProtNLM"/>
    </source>
</evidence>
<name>A0ABP9Z9G3_9FUNG</name>
<evidence type="ECO:0000313" key="1">
    <source>
        <dbReference type="EMBL" id="GAA5815765.1"/>
    </source>
</evidence>
<dbReference type="EMBL" id="BAABUK010000028">
    <property type="protein sequence ID" value="GAA5815765.1"/>
    <property type="molecule type" value="Genomic_DNA"/>
</dbReference>
<gene>
    <name evidence="1" type="ORF">MFLAVUS_009280</name>
</gene>
<keyword evidence="2" id="KW-1185">Reference proteome</keyword>
<comment type="caution">
    <text evidence="1">The sequence shown here is derived from an EMBL/GenBank/DDBJ whole genome shotgun (WGS) entry which is preliminary data.</text>
</comment>
<organism evidence="1 2">
    <name type="scientific">Mucor flavus</name>
    <dbReference type="NCBI Taxonomy" id="439312"/>
    <lineage>
        <taxon>Eukaryota</taxon>
        <taxon>Fungi</taxon>
        <taxon>Fungi incertae sedis</taxon>
        <taxon>Mucoromycota</taxon>
        <taxon>Mucoromycotina</taxon>
        <taxon>Mucoromycetes</taxon>
        <taxon>Mucorales</taxon>
        <taxon>Mucorineae</taxon>
        <taxon>Mucoraceae</taxon>
        <taxon>Mucor</taxon>
    </lineage>
</organism>
<evidence type="ECO:0000313" key="2">
    <source>
        <dbReference type="Proteomes" id="UP001473302"/>
    </source>
</evidence>
<reference evidence="1 2" key="1">
    <citation type="submission" date="2024-04" db="EMBL/GenBank/DDBJ databases">
        <title>genome sequences of Mucor flavus KT1a and Helicostylum pulchrum KT1b strains isolated from the surface of a dry-aged beef.</title>
        <authorList>
            <person name="Toyotome T."/>
            <person name="Hosono M."/>
            <person name="Torimaru M."/>
            <person name="Fukuda K."/>
            <person name="Mikami N."/>
        </authorList>
    </citation>
    <scope>NUCLEOTIDE SEQUENCE [LARGE SCALE GENOMIC DNA]</scope>
    <source>
        <strain evidence="1 2">KT1a</strain>
    </source>
</reference>
<sequence>MKLLQHQFLGLHLSNVINDNNNMDLEIVVNDENNYEIDIILDHKGLVVEDSFYLVKWRNYDNINKNHDLKNAKKFIFDKA</sequence>